<dbReference type="CDD" id="cd00056">
    <property type="entry name" value="ENDO3c"/>
    <property type="match status" value="1"/>
</dbReference>
<dbReference type="InterPro" id="IPR011257">
    <property type="entry name" value="DNA_glycosylase"/>
</dbReference>
<gene>
    <name evidence="12" type="ORF">K2173_001985</name>
</gene>
<evidence type="ECO:0000256" key="5">
    <source>
        <dbReference type="ARBA" id="ARBA00022723"/>
    </source>
</evidence>
<dbReference type="InterPro" id="IPR003651">
    <property type="entry name" value="Endonuclease3_FeS-loop_motif"/>
</dbReference>
<dbReference type="Pfam" id="PF15628">
    <property type="entry name" value="RRM_DME"/>
    <property type="match status" value="1"/>
</dbReference>
<keyword evidence="6" id="KW-0408">Iron</keyword>
<dbReference type="EMBL" id="JAIWQS010000009">
    <property type="protein sequence ID" value="KAJ8754087.1"/>
    <property type="molecule type" value="Genomic_DNA"/>
</dbReference>
<feature type="region of interest" description="Disordered" evidence="10">
    <location>
        <begin position="329"/>
        <end position="349"/>
    </location>
</feature>
<sequence length="1852" mass="206671">MDFGRQDQKESQIEIPKTPFRPIPQKLSVIYTDELGNQMNQGNWIGPVGISPVFTQTTHGNLVDARLAPSNCNWEAAIATKMRTYTDNVQASRERYNPKWNNVPFEVLLASQEAAAASASWALCENGGSSIKSNLYVNGNYTQPQYEPQPCYHAADDLTLQQEITNGFSARTTCQFAPVTPEKSIRIEHKQVMESQFLCQSERSQERNEQESKLAATGVNDNEIHASTELHDLKTDSSLADTSTIIKDNHNFEREGGNTIDLNKTPQLKPRRKKHRPKVIREGKPRIQKLGTPKHAASSRTQAGKRQVQEKAVNTVVYPTGKRKYVRKNAAKKLSTPDEATGESTDSEILLPTKRSCRRTLNFDVEGQPSGESSKFKSTINQKSETDGQNAAGGKQTVHLGPGIEVRLRNTQRGIANSDTLSMQEVLLNYLSVPEKKAPKLPLSVDNAPQQEKVNADFEQNQTGDIVSAPCAEENTTKVLLQCNTQLSPIILNGFNCSTCKTSTVEGQAQRSNNNPYILVDYPETFSTNVTGIQYNALPAYQSVSWLKFPSTCKKKRTEKGQNSTTPSTAPSMTAPKNLQFQPCPQKGCNLDPSTSIFSCASTLYSRGIPDALKEAGRILQHKPEVFGCMIQPTDRSTKERPKAYTQARDLASLAGIAQCTTSPTCAGRQASSDNNRQQFAMPGGPLTVTEASLVETPTKKRTKRKVPLVNLTLSRRNQELSLGTMTLYNNQIPAKIRGAPNAMCKEMPPADIIAERLANLDINREDNSISYIEQTALVPYSFKNEKQNAIVLHGRDDTIIPFDSSFEPIKKHRQRPKVDLDEETTRVWKLLLANINSEGIDGTNEEKAKWWEEERNVFNGRASSFIARMHLVQGDRRFSPWKGSVLDSVIGVFLTQNVSDHLSSSAFMSLAAHFPVQSTSKHTSCHGGSITKTIDEPIVCILEPEDTIKLDDMSNQLICDQSSMTLEENELVKGQEVVNSNESSASSSGILGSGLNKETYYQSIGIRSTTSTNDREGSYTGECRIINKAFSSQNSGLSSQNSIDTPNVQAAEMKESLQESNPVAYNLTEAFQLDSFFTSTPCMELLQRFNSTAESNMLYEVSSQLINMSSDQSLNSKCETTPSLQNDFLGQKIDGSHLTSNSKVQEVEHIEVVTNEIRGFNLSKEQGLNSVKDNNFIATQFGSQSAGHKEPRMKVQNYCTSPTANLSCNITQEDKHMSAQSQNRPDKGCFVDKQLAEFGQALDIMESTSTSVEQQKNSLDTIVSDLTEHSKPEIKGLNKMDAARKAKGRRVGKEIQSNVDWDSLRKQAEANGRKRERTENTMDSLDWEAVRCADVNEIANTIKERGMNNMLAERIKEFLNRLVREHGSIDLEWLRDVPPDKAKEYLLSVRGLGLKSVECVRLLTLHHLAFPVDTNVGRIAVRLGWVPLQPLPESLQLHLLELYPVLESIQRYLWPRLCKLDQRTLYELHYQMITFGKVFCTKSKPNCNACPMRGECRHFASAFASARLALPGPEQRGIVSAAESRTAQNPDVLVKPVPLSLPQATEPDKNYQTNKNQQLLTKTEGKSCCPIIEEPLSPQTEYSVLAPNDIEETLCEDPDEIPTIKLNIEEFTQNLQNYMQKNMELQESDMSKALVALTAEATSIPTPKLKNVSRLRTEHQVYELPDSHPLLQRLDRREPDDPCSYLLAIWTPGETADSILAPENKCNSQEYGQLCEETTCFSCNSLREANCQIVRGTLLIPCRTAMRGSFPLNGTYFQVNEVFADHESSLNPIDVPRAWIWNLPRRTVYFGTSVPTIFKGMTTEAIQQCFWRGYVCVRGFDQKTRAPRPLMARLHFPASKFAKTKVKKADG</sequence>
<dbReference type="SMART" id="SM00478">
    <property type="entry name" value="ENDO3c"/>
    <property type="match status" value="1"/>
</dbReference>
<comment type="similarity">
    <text evidence="3">Belongs to the DNA glycosylase family. DEMETER subfamily.</text>
</comment>
<dbReference type="PANTHER" id="PTHR46213">
    <property type="entry name" value="TRANSCRIPTIONAL ACTIVATOR DEMETER"/>
    <property type="match status" value="1"/>
</dbReference>
<dbReference type="GO" id="GO:0003906">
    <property type="term" value="F:DNA-(apurinic or apyrimidinic site) endonuclease activity"/>
    <property type="evidence" value="ECO:0007669"/>
    <property type="project" value="UniProtKB-ARBA"/>
</dbReference>
<dbReference type="InterPro" id="IPR003265">
    <property type="entry name" value="HhH-GPD_domain"/>
</dbReference>
<dbReference type="Gene3D" id="1.10.340.30">
    <property type="entry name" value="Hypothetical protein, domain 2"/>
    <property type="match status" value="1"/>
</dbReference>
<feature type="compositionally biased region" description="Basic and acidic residues" evidence="10">
    <location>
        <begin position="203"/>
        <end position="212"/>
    </location>
</feature>
<dbReference type="Pfam" id="PF15629">
    <property type="entry name" value="Perm-CXXC"/>
    <property type="match status" value="1"/>
</dbReference>
<feature type="region of interest" description="Disordered" evidence="10">
    <location>
        <begin position="556"/>
        <end position="576"/>
    </location>
</feature>
<evidence type="ECO:0000313" key="12">
    <source>
        <dbReference type="EMBL" id="KAJ8754087.1"/>
    </source>
</evidence>
<evidence type="ECO:0000256" key="10">
    <source>
        <dbReference type="SAM" id="MobiDB-lite"/>
    </source>
</evidence>
<evidence type="ECO:0000313" key="13">
    <source>
        <dbReference type="Proteomes" id="UP001159364"/>
    </source>
</evidence>
<keyword evidence="5" id="KW-0479">Metal-binding</keyword>
<feature type="compositionally biased region" description="Polar residues" evidence="10">
    <location>
        <begin position="664"/>
        <end position="679"/>
    </location>
</feature>
<feature type="compositionally biased region" description="Polar residues" evidence="10">
    <location>
        <begin position="370"/>
        <end position="389"/>
    </location>
</feature>
<evidence type="ECO:0000256" key="8">
    <source>
        <dbReference type="ARBA" id="ARBA00023125"/>
    </source>
</evidence>
<feature type="domain" description="HhH-GPD" evidence="11">
    <location>
        <begin position="1317"/>
        <end position="1459"/>
    </location>
</feature>
<dbReference type="InterPro" id="IPR028925">
    <property type="entry name" value="RRM_DME"/>
</dbReference>
<evidence type="ECO:0000256" key="7">
    <source>
        <dbReference type="ARBA" id="ARBA00023014"/>
    </source>
</evidence>
<feature type="compositionally biased region" description="Basic residues" evidence="10">
    <location>
        <begin position="269"/>
        <end position="278"/>
    </location>
</feature>
<reference evidence="12 13" key="1">
    <citation type="submission" date="2021-09" db="EMBL/GenBank/DDBJ databases">
        <title>Genomic insights and catalytic innovation underlie evolution of tropane alkaloids biosynthesis.</title>
        <authorList>
            <person name="Wang Y.-J."/>
            <person name="Tian T."/>
            <person name="Huang J.-P."/>
            <person name="Huang S.-X."/>
        </authorList>
    </citation>
    <scope>NUCLEOTIDE SEQUENCE [LARGE SCALE GENOMIC DNA]</scope>
    <source>
        <strain evidence="12">KIB-2018</strain>
        <tissue evidence="12">Leaf</tissue>
    </source>
</reference>
<comment type="caution">
    <text evidence="12">The sequence shown here is derived from an EMBL/GenBank/DDBJ whole genome shotgun (WGS) entry which is preliminary data.</text>
</comment>
<keyword evidence="7" id="KW-0411">Iron-sulfur</keyword>
<dbReference type="GO" id="GO:0005634">
    <property type="term" value="C:nucleus"/>
    <property type="evidence" value="ECO:0007669"/>
    <property type="project" value="UniProtKB-SubCell"/>
</dbReference>
<dbReference type="GO" id="GO:0019104">
    <property type="term" value="F:DNA N-glycosylase activity"/>
    <property type="evidence" value="ECO:0007669"/>
    <property type="project" value="InterPro"/>
</dbReference>
<dbReference type="InterPro" id="IPR028924">
    <property type="entry name" value="Perm-CXXC"/>
</dbReference>
<dbReference type="GO" id="GO:0051539">
    <property type="term" value="F:4 iron, 4 sulfur cluster binding"/>
    <property type="evidence" value="ECO:0007669"/>
    <property type="project" value="UniProtKB-KW"/>
</dbReference>
<comment type="subcellular location">
    <subcellularLocation>
        <location evidence="2">Nucleus</location>
    </subcellularLocation>
</comment>
<feature type="compositionally biased region" description="Low complexity" evidence="10">
    <location>
        <begin position="564"/>
        <end position="576"/>
    </location>
</feature>
<evidence type="ECO:0000259" key="11">
    <source>
        <dbReference type="SMART" id="SM00478"/>
    </source>
</evidence>
<dbReference type="FunFam" id="1.10.1670.10:FF:000004">
    <property type="entry name" value="DNA glycosylase/AP lyase ROS1"/>
    <property type="match status" value="1"/>
</dbReference>
<feature type="region of interest" description="Disordered" evidence="10">
    <location>
        <begin position="198"/>
        <end position="222"/>
    </location>
</feature>
<dbReference type="GO" id="GO:0035514">
    <property type="term" value="F:DNA demethylase activity"/>
    <property type="evidence" value="ECO:0007669"/>
    <property type="project" value="InterPro"/>
</dbReference>
<dbReference type="GO" id="GO:0006284">
    <property type="term" value="P:base-excision repair"/>
    <property type="evidence" value="ECO:0007669"/>
    <property type="project" value="InterPro"/>
</dbReference>
<keyword evidence="9" id="KW-0539">Nucleus</keyword>
<dbReference type="Gene3D" id="1.10.1670.10">
    <property type="entry name" value="Helix-hairpin-Helix base-excision DNA repair enzymes (C-terminal)"/>
    <property type="match status" value="1"/>
</dbReference>
<proteinExistence type="inferred from homology"/>
<dbReference type="Proteomes" id="UP001159364">
    <property type="component" value="Linkage Group LG09"/>
</dbReference>
<feature type="region of interest" description="Disordered" evidence="10">
    <location>
        <begin position="364"/>
        <end position="398"/>
    </location>
</feature>
<evidence type="ECO:0000256" key="2">
    <source>
        <dbReference type="ARBA" id="ARBA00004123"/>
    </source>
</evidence>
<keyword evidence="4" id="KW-0004">4Fe-4S</keyword>
<protein>
    <recommendedName>
        <fullName evidence="11">HhH-GPD domain-containing protein</fullName>
    </recommendedName>
</protein>
<feature type="region of interest" description="Disordered" evidence="10">
    <location>
        <begin position="664"/>
        <end position="685"/>
    </location>
</feature>
<dbReference type="SMART" id="SM00525">
    <property type="entry name" value="FES"/>
    <property type="match status" value="1"/>
</dbReference>
<dbReference type="GO" id="GO:0046872">
    <property type="term" value="F:metal ion binding"/>
    <property type="evidence" value="ECO:0007669"/>
    <property type="project" value="UniProtKB-KW"/>
</dbReference>
<evidence type="ECO:0000256" key="6">
    <source>
        <dbReference type="ARBA" id="ARBA00023004"/>
    </source>
</evidence>
<dbReference type="InterPro" id="IPR023170">
    <property type="entry name" value="HhH_base_excis_C"/>
</dbReference>
<dbReference type="GO" id="GO:0003677">
    <property type="term" value="F:DNA binding"/>
    <property type="evidence" value="ECO:0007669"/>
    <property type="project" value="UniProtKB-KW"/>
</dbReference>
<evidence type="ECO:0000256" key="1">
    <source>
        <dbReference type="ARBA" id="ARBA00001966"/>
    </source>
</evidence>
<feature type="region of interest" description="Disordered" evidence="10">
    <location>
        <begin position="256"/>
        <end position="310"/>
    </location>
</feature>
<accession>A0AAV8SP54</accession>
<keyword evidence="13" id="KW-1185">Reference proteome</keyword>
<dbReference type="GO" id="GO:0141166">
    <property type="term" value="P:chromosomal 5-methylcytosine DNA demethylation pathway"/>
    <property type="evidence" value="ECO:0007669"/>
    <property type="project" value="InterPro"/>
</dbReference>
<evidence type="ECO:0000256" key="4">
    <source>
        <dbReference type="ARBA" id="ARBA00022485"/>
    </source>
</evidence>
<evidence type="ECO:0000256" key="3">
    <source>
        <dbReference type="ARBA" id="ARBA00005646"/>
    </source>
</evidence>
<organism evidence="12 13">
    <name type="scientific">Erythroxylum novogranatense</name>
    <dbReference type="NCBI Taxonomy" id="1862640"/>
    <lineage>
        <taxon>Eukaryota</taxon>
        <taxon>Viridiplantae</taxon>
        <taxon>Streptophyta</taxon>
        <taxon>Embryophyta</taxon>
        <taxon>Tracheophyta</taxon>
        <taxon>Spermatophyta</taxon>
        <taxon>Magnoliopsida</taxon>
        <taxon>eudicotyledons</taxon>
        <taxon>Gunneridae</taxon>
        <taxon>Pentapetalae</taxon>
        <taxon>rosids</taxon>
        <taxon>fabids</taxon>
        <taxon>Malpighiales</taxon>
        <taxon>Erythroxylaceae</taxon>
        <taxon>Erythroxylum</taxon>
    </lineage>
</organism>
<dbReference type="PANTHER" id="PTHR46213:SF13">
    <property type="entry name" value="DEMETER-LIKE PROTEIN 2-RELATED"/>
    <property type="match status" value="1"/>
</dbReference>
<keyword evidence="8" id="KW-0238">DNA-binding</keyword>
<evidence type="ECO:0000256" key="9">
    <source>
        <dbReference type="ARBA" id="ARBA00023242"/>
    </source>
</evidence>
<name>A0AAV8SP54_9ROSI</name>
<dbReference type="InterPro" id="IPR044811">
    <property type="entry name" value="DME/ROS1"/>
</dbReference>
<comment type="cofactor">
    <cofactor evidence="1">
        <name>[4Fe-4S] cluster</name>
        <dbReference type="ChEBI" id="CHEBI:49883"/>
    </cofactor>
</comment>
<dbReference type="SUPFAM" id="SSF48150">
    <property type="entry name" value="DNA-glycosylase"/>
    <property type="match status" value="1"/>
</dbReference>